<protein>
    <submittedName>
        <fullName evidence="1">Uncharacterized protein</fullName>
    </submittedName>
</protein>
<proteinExistence type="predicted"/>
<gene>
    <name evidence="1" type="ORF">METZ01_LOCUS451948</name>
</gene>
<dbReference type="EMBL" id="UINC01186732">
    <property type="protein sequence ID" value="SVD99094.1"/>
    <property type="molecule type" value="Genomic_DNA"/>
</dbReference>
<name>A0A382ZUC2_9ZZZZ</name>
<reference evidence="1" key="1">
    <citation type="submission" date="2018-05" db="EMBL/GenBank/DDBJ databases">
        <authorList>
            <person name="Lanie J.A."/>
            <person name="Ng W.-L."/>
            <person name="Kazmierczak K.M."/>
            <person name="Andrzejewski T.M."/>
            <person name="Davidsen T.M."/>
            <person name="Wayne K.J."/>
            <person name="Tettelin H."/>
            <person name="Glass J.I."/>
            <person name="Rusch D."/>
            <person name="Podicherti R."/>
            <person name="Tsui H.-C.T."/>
            <person name="Winkler M.E."/>
        </authorList>
    </citation>
    <scope>NUCLEOTIDE SEQUENCE</scope>
</reference>
<evidence type="ECO:0000313" key="1">
    <source>
        <dbReference type="EMBL" id="SVD99094.1"/>
    </source>
</evidence>
<feature type="non-terminal residue" evidence="1">
    <location>
        <position position="1"/>
    </location>
</feature>
<accession>A0A382ZUC2</accession>
<dbReference type="AlphaFoldDB" id="A0A382ZUC2"/>
<sequence>TGEINWRFGGRNDQFAIEEDRLGGFNGQHSVRVLDSGNLRLFDNGLRHDPPETRAVEYRLDTTAMTATLLQLRSLYGYERP</sequence>
<organism evidence="1">
    <name type="scientific">marine metagenome</name>
    <dbReference type="NCBI Taxonomy" id="408172"/>
    <lineage>
        <taxon>unclassified sequences</taxon>
        <taxon>metagenomes</taxon>
        <taxon>ecological metagenomes</taxon>
    </lineage>
</organism>